<feature type="region of interest" description="Disordered" evidence="3">
    <location>
        <begin position="264"/>
        <end position="359"/>
    </location>
</feature>
<comment type="caution">
    <text evidence="5">The sequence shown here is derived from an EMBL/GenBank/DDBJ whole genome shotgun (WGS) entry which is preliminary data.</text>
</comment>
<dbReference type="InterPro" id="IPR031826">
    <property type="entry name" value="IC97/Casc1_N"/>
</dbReference>
<comment type="similarity">
    <text evidence="1">Belongs to the DNAI7 family.</text>
</comment>
<feature type="compositionally biased region" description="Basic and acidic residues" evidence="3">
    <location>
        <begin position="323"/>
        <end position="333"/>
    </location>
</feature>
<evidence type="ECO:0000313" key="6">
    <source>
        <dbReference type="Proteomes" id="UP000198323"/>
    </source>
</evidence>
<dbReference type="PRINTS" id="PR02043">
    <property type="entry name" value="CANCERSCCP1"/>
</dbReference>
<evidence type="ECO:0000256" key="3">
    <source>
        <dbReference type="SAM" id="MobiDB-lite"/>
    </source>
</evidence>
<feature type="non-terminal residue" evidence="5">
    <location>
        <position position="1"/>
    </location>
</feature>
<evidence type="ECO:0000256" key="1">
    <source>
        <dbReference type="ARBA" id="ARBA00024332"/>
    </source>
</evidence>
<dbReference type="InterPro" id="IPR023247">
    <property type="entry name" value="IC97/Dnai7-like"/>
</dbReference>
<keyword evidence="6" id="KW-1185">Reference proteome</keyword>
<dbReference type="OrthoDB" id="297923at2759"/>
<proteinExistence type="inferred from homology"/>
<name>A0A226MSR7_CALSU</name>
<dbReference type="AlphaFoldDB" id="A0A226MSR7"/>
<dbReference type="GO" id="GO:0008017">
    <property type="term" value="F:microtubule binding"/>
    <property type="evidence" value="ECO:0007669"/>
    <property type="project" value="TreeGrafter"/>
</dbReference>
<sequence>EARLQAEREAAARREKESMEREHVAKLEAKKEGNKKCLIPLLDIQILHQDQERREAELAELNSLEEKFVCAQRWKTEYRAYTKWEHYVACDGSPDPTVLPEINTFMSLWREDQTEDIQSVVKKGEQVLKLIEELQFLLLDTPPSEITEKETAQYQETMLELENLLHQKYNEATEHLLKSAIMYQDSDTGNMQTAFKDKNVTFCLWANLKKKVRFRSHVFGDTRHGFDLPKSLAVSSIAVRILHTRYDHVSPLWLQCQRVPRLEASGSEELPQHSEGSAGETGEEKETREEPDVTAEEMLPDERNSAVSFRGNTNSIADTSEVTEEKAEKKSETLDIPPEVQLPQTQEKTGEEEEVTDRSTVDLQQFVPVGGVYHIDALRLPPQVQQINSWSMVELIDGGLEAYPYPPQGPGDTTHPPIQITLGLPNNVMYWKQPVIARWDPAGEQWRTDGISNITYKTQEKSITFETDAFYTVALLQDVHLNMPYRTWELRPTGTDEALFIITTVFAEVQIQIKAPLTEFKAYQQMALVASAFAFSRSKWNLESGQDQVVFKVREHLKAESVTDEEWSLYMFNGQRAQKLKISEASEAFSAELEADSEFHSTLYHMLRDSASKAAIDKVNTANFLFVDAVCQLLLATRVLTYS</sequence>
<evidence type="ECO:0000259" key="4">
    <source>
        <dbReference type="Pfam" id="PF15927"/>
    </source>
</evidence>
<feature type="compositionally biased region" description="Basic and acidic residues" evidence="3">
    <location>
        <begin position="282"/>
        <end position="291"/>
    </location>
</feature>
<dbReference type="Proteomes" id="UP000198323">
    <property type="component" value="Unassembled WGS sequence"/>
</dbReference>
<evidence type="ECO:0000313" key="5">
    <source>
        <dbReference type="EMBL" id="OXB58298.1"/>
    </source>
</evidence>
<accession>A0A226MSR7</accession>
<dbReference type="EMBL" id="MCFN01000478">
    <property type="protein sequence ID" value="OXB58298.1"/>
    <property type="molecule type" value="Genomic_DNA"/>
</dbReference>
<dbReference type="Pfam" id="PF15927">
    <property type="entry name" value="Casc1_N"/>
    <property type="match status" value="1"/>
</dbReference>
<dbReference type="GO" id="GO:0005930">
    <property type="term" value="C:axoneme"/>
    <property type="evidence" value="ECO:0007669"/>
    <property type="project" value="TreeGrafter"/>
</dbReference>
<dbReference type="PANTHER" id="PTHR20929:SF11">
    <property type="entry name" value="DYNEIN AXONEMAL INTERMEDIATE CHAIN 7"/>
    <property type="match status" value="1"/>
</dbReference>
<feature type="compositionally biased region" description="Polar residues" evidence="3">
    <location>
        <begin position="305"/>
        <end position="320"/>
    </location>
</feature>
<dbReference type="PANTHER" id="PTHR20929">
    <property type="entry name" value="LUNG ADENOMA SUSCEPTIBILITY 1-RELATED"/>
    <property type="match status" value="1"/>
</dbReference>
<protein>
    <recommendedName>
        <fullName evidence="2">Dynein axonemal intermediate chain 7</fullName>
    </recommendedName>
</protein>
<gene>
    <name evidence="5" type="ORF">ASZ78_012581</name>
</gene>
<dbReference type="STRING" id="9009.A0A226MSR7"/>
<feature type="region of interest" description="Disordered" evidence="3">
    <location>
        <begin position="1"/>
        <end position="23"/>
    </location>
</feature>
<reference evidence="5 6" key="1">
    <citation type="submission" date="2016-07" db="EMBL/GenBank/DDBJ databases">
        <title>Disparate Historic Effective Population Sizes Predicted by Modern Levels of Genome Diversity for the Scaled Quail (Callipepla squamata) and the Northern Bobwhite (Colinus virginianus): Inferences from First and Second Generation Draft Genome Assemblies for Sympatric New World Quail.</title>
        <authorList>
            <person name="Oldeschulte D.L."/>
            <person name="Halley Y.A."/>
            <person name="Bhattarai E.K."/>
            <person name="Brashear W.A."/>
            <person name="Hill J."/>
            <person name="Metz R.P."/>
            <person name="Johnson C.D."/>
            <person name="Rollins D."/>
            <person name="Peterson M.J."/>
            <person name="Bickhart D.M."/>
            <person name="Decker J.E."/>
            <person name="Seabury C.M."/>
        </authorList>
    </citation>
    <scope>NUCLEOTIDE SEQUENCE [LARGE SCALE GENOMIC DNA]</scope>
    <source>
        <strain evidence="5 6">Texas</strain>
        <tissue evidence="5">Leg muscle</tissue>
    </source>
</reference>
<dbReference type="GO" id="GO:0048487">
    <property type="term" value="F:beta-tubulin binding"/>
    <property type="evidence" value="ECO:0007669"/>
    <property type="project" value="TreeGrafter"/>
</dbReference>
<feature type="domain" description="IC97/Casc1 N-terminal" evidence="4">
    <location>
        <begin position="47"/>
        <end position="213"/>
    </location>
</feature>
<organism evidence="5 6">
    <name type="scientific">Callipepla squamata</name>
    <name type="common">Scaled quail</name>
    <dbReference type="NCBI Taxonomy" id="9009"/>
    <lineage>
        <taxon>Eukaryota</taxon>
        <taxon>Metazoa</taxon>
        <taxon>Chordata</taxon>
        <taxon>Craniata</taxon>
        <taxon>Vertebrata</taxon>
        <taxon>Euteleostomi</taxon>
        <taxon>Archelosauria</taxon>
        <taxon>Archosauria</taxon>
        <taxon>Dinosauria</taxon>
        <taxon>Saurischia</taxon>
        <taxon>Theropoda</taxon>
        <taxon>Coelurosauria</taxon>
        <taxon>Aves</taxon>
        <taxon>Neognathae</taxon>
        <taxon>Galloanserae</taxon>
        <taxon>Galliformes</taxon>
        <taxon>Odontophoridae</taxon>
        <taxon>Callipepla</taxon>
    </lineage>
</organism>
<evidence type="ECO:0000256" key="2">
    <source>
        <dbReference type="ARBA" id="ARBA00024414"/>
    </source>
</evidence>